<evidence type="ECO:0000259" key="9">
    <source>
        <dbReference type="Pfam" id="PF02687"/>
    </source>
</evidence>
<evidence type="ECO:0000313" key="11">
    <source>
        <dbReference type="EMBL" id="UQF79320.1"/>
    </source>
</evidence>
<evidence type="ECO:0000256" key="1">
    <source>
        <dbReference type="ARBA" id="ARBA00004651"/>
    </source>
</evidence>
<feature type="transmembrane region" description="Helical" evidence="8">
    <location>
        <begin position="398"/>
        <end position="426"/>
    </location>
</feature>
<dbReference type="Pfam" id="PF12704">
    <property type="entry name" value="MacB_PCD"/>
    <property type="match status" value="1"/>
</dbReference>
<dbReference type="Pfam" id="PF02687">
    <property type="entry name" value="FtsX"/>
    <property type="match status" value="1"/>
</dbReference>
<keyword evidence="5 8" id="KW-0472">Membrane</keyword>
<evidence type="ECO:0000256" key="2">
    <source>
        <dbReference type="ARBA" id="ARBA00022475"/>
    </source>
</evidence>
<accession>A0A9E7DCV2</accession>
<dbReference type="Proteomes" id="UP000830236">
    <property type="component" value="Chromosome"/>
</dbReference>
<dbReference type="KEGG" id="agh:M3I41_06945"/>
<dbReference type="GO" id="GO:0022857">
    <property type="term" value="F:transmembrane transporter activity"/>
    <property type="evidence" value="ECO:0007669"/>
    <property type="project" value="TreeGrafter"/>
</dbReference>
<feature type="domain" description="MacB-like periplasmic core" evidence="10">
    <location>
        <begin position="23"/>
        <end position="214"/>
    </location>
</feature>
<gene>
    <name evidence="11" type="ORF">M3I41_06945</name>
</gene>
<proteinExistence type="inferred from homology"/>
<dbReference type="PANTHER" id="PTHR30572">
    <property type="entry name" value="MEMBRANE COMPONENT OF TRANSPORTER-RELATED"/>
    <property type="match status" value="1"/>
</dbReference>
<keyword evidence="2" id="KW-1003">Cell membrane</keyword>
<organism evidence="11 12">
    <name type="scientific">Actinomyces graevenitzii</name>
    <dbReference type="NCBI Taxonomy" id="55565"/>
    <lineage>
        <taxon>Bacteria</taxon>
        <taxon>Bacillati</taxon>
        <taxon>Actinomycetota</taxon>
        <taxon>Actinomycetes</taxon>
        <taxon>Actinomycetales</taxon>
        <taxon>Actinomycetaceae</taxon>
        <taxon>Actinomyces</taxon>
    </lineage>
</organism>
<dbReference type="AlphaFoldDB" id="A0A9E7DCV2"/>
<dbReference type="EMBL" id="CP097095">
    <property type="protein sequence ID" value="UQF79320.1"/>
    <property type="molecule type" value="Genomic_DNA"/>
</dbReference>
<evidence type="ECO:0000256" key="3">
    <source>
        <dbReference type="ARBA" id="ARBA00022692"/>
    </source>
</evidence>
<feature type="transmembrane region" description="Helical" evidence="8">
    <location>
        <begin position="306"/>
        <end position="331"/>
    </location>
</feature>
<feature type="region of interest" description="Disordered" evidence="7">
    <location>
        <begin position="69"/>
        <end position="100"/>
    </location>
</feature>
<feature type="transmembrane region" description="Helical" evidence="8">
    <location>
        <begin position="351"/>
        <end position="378"/>
    </location>
</feature>
<keyword evidence="3 8" id="KW-0812">Transmembrane</keyword>
<sequence length="436" mass="46420">MSVIIGSLIEAWTQLRISKLRVLLSLVGVAASVAAMTFVIALGQVSVIVIQNEMARYSGYPGTVTVQVNPSSGESDTTDESQATNSDSAGGVTQQASASQAHKVSKSMNDFVKRYKVQAATTSYETNIRFMFPFGPQRVNTTVVSASYNKVVPVSLSQGRWFSQADTKNLATPIVVNKAFAKELGIETLSAPFTVQSFTPSRTSFTIVGITAEKDSPNCYDDENGKQVCTQEYKAYVLRDPFEASLTDAATAPVPTLSMYVGREQVSKMQALAKREFGAQFGAKTLQVNSNIDTAAGNSSMRTFTMVVSAAGVFMMVLGALGLINVSIVTVRQRIHEIGVRRAFGASSWRIFFSIMLESVVATVVAGIVGIAISILALRFVPLGPILGIQADVPTPAYPFSAALIGLAAATGVGALAGIIPAWVAMRIKPIDAIRF</sequence>
<feature type="transmembrane region" description="Helical" evidence="8">
    <location>
        <begin position="20"/>
        <end position="42"/>
    </location>
</feature>
<evidence type="ECO:0000256" key="6">
    <source>
        <dbReference type="ARBA" id="ARBA00038076"/>
    </source>
</evidence>
<comment type="similarity">
    <text evidence="6">Belongs to the ABC-4 integral membrane protein family.</text>
</comment>
<comment type="subcellular location">
    <subcellularLocation>
        <location evidence="1">Cell membrane</location>
        <topology evidence="1">Multi-pass membrane protein</topology>
    </subcellularLocation>
</comment>
<dbReference type="GO" id="GO:0005886">
    <property type="term" value="C:plasma membrane"/>
    <property type="evidence" value="ECO:0007669"/>
    <property type="project" value="UniProtKB-SubCell"/>
</dbReference>
<evidence type="ECO:0000313" key="12">
    <source>
        <dbReference type="Proteomes" id="UP000830236"/>
    </source>
</evidence>
<dbReference type="InterPro" id="IPR050250">
    <property type="entry name" value="Macrolide_Exporter_MacB"/>
</dbReference>
<keyword evidence="4 8" id="KW-1133">Transmembrane helix</keyword>
<feature type="domain" description="ABC3 transporter permease C-terminal" evidence="9">
    <location>
        <begin position="311"/>
        <end position="430"/>
    </location>
</feature>
<evidence type="ECO:0000256" key="4">
    <source>
        <dbReference type="ARBA" id="ARBA00022989"/>
    </source>
</evidence>
<protein>
    <submittedName>
        <fullName evidence="11">ABC transporter permease</fullName>
    </submittedName>
</protein>
<dbReference type="PANTHER" id="PTHR30572:SF4">
    <property type="entry name" value="ABC TRANSPORTER PERMEASE YTRF"/>
    <property type="match status" value="1"/>
</dbReference>
<evidence type="ECO:0000256" key="5">
    <source>
        <dbReference type="ARBA" id="ARBA00023136"/>
    </source>
</evidence>
<dbReference type="InterPro" id="IPR003838">
    <property type="entry name" value="ABC3_permease_C"/>
</dbReference>
<evidence type="ECO:0000259" key="10">
    <source>
        <dbReference type="Pfam" id="PF12704"/>
    </source>
</evidence>
<dbReference type="InterPro" id="IPR025857">
    <property type="entry name" value="MacB_PCD"/>
</dbReference>
<name>A0A9E7DCV2_9ACTO</name>
<reference evidence="11" key="1">
    <citation type="submission" date="2022-05" db="EMBL/GenBank/DDBJ databases">
        <title>Using nanopore sequencing to obtain complete genomes from saliva samples.</title>
        <authorList>
            <person name="Baker J.L."/>
        </authorList>
    </citation>
    <scope>NUCLEOTIDE SEQUENCE</scope>
    <source>
        <strain evidence="11">JCVI-JB-Ag32</strain>
    </source>
</reference>
<evidence type="ECO:0000256" key="7">
    <source>
        <dbReference type="SAM" id="MobiDB-lite"/>
    </source>
</evidence>
<evidence type="ECO:0000256" key="8">
    <source>
        <dbReference type="SAM" id="Phobius"/>
    </source>
</evidence>